<feature type="non-terminal residue" evidence="1">
    <location>
        <position position="1"/>
    </location>
</feature>
<organism evidence="1 2">
    <name type="scientific">Rotaria socialis</name>
    <dbReference type="NCBI Taxonomy" id="392032"/>
    <lineage>
        <taxon>Eukaryota</taxon>
        <taxon>Metazoa</taxon>
        <taxon>Spiralia</taxon>
        <taxon>Gnathifera</taxon>
        <taxon>Rotifera</taxon>
        <taxon>Eurotatoria</taxon>
        <taxon>Bdelloidea</taxon>
        <taxon>Philodinida</taxon>
        <taxon>Philodinidae</taxon>
        <taxon>Rotaria</taxon>
    </lineage>
</organism>
<dbReference type="InterPro" id="IPR013783">
    <property type="entry name" value="Ig-like_fold"/>
</dbReference>
<dbReference type="Gene3D" id="2.60.40.10">
    <property type="entry name" value="Immunoglobulins"/>
    <property type="match status" value="1"/>
</dbReference>
<comment type="caution">
    <text evidence="1">The sequence shown here is derived from an EMBL/GenBank/DDBJ whole genome shotgun (WGS) entry which is preliminary data.</text>
</comment>
<name>A0A821QXB3_9BILA</name>
<evidence type="ECO:0000313" key="2">
    <source>
        <dbReference type="Proteomes" id="UP000663873"/>
    </source>
</evidence>
<evidence type="ECO:0008006" key="3">
    <source>
        <dbReference type="Google" id="ProtNLM"/>
    </source>
</evidence>
<protein>
    <recommendedName>
        <fullName evidence="3">Immunoglobulin I-set domain-containing protein</fullName>
    </recommendedName>
</protein>
<dbReference type="InterPro" id="IPR036179">
    <property type="entry name" value="Ig-like_dom_sf"/>
</dbReference>
<reference evidence="1" key="1">
    <citation type="submission" date="2021-02" db="EMBL/GenBank/DDBJ databases">
        <authorList>
            <person name="Nowell W R."/>
        </authorList>
    </citation>
    <scope>NUCLEOTIDE SEQUENCE</scope>
</reference>
<gene>
    <name evidence="1" type="ORF">UJA718_LOCUS42728</name>
</gene>
<dbReference type="SUPFAM" id="SSF48726">
    <property type="entry name" value="Immunoglobulin"/>
    <property type="match status" value="1"/>
</dbReference>
<proteinExistence type="predicted"/>
<dbReference type="EMBL" id="CAJOBP010056138">
    <property type="protein sequence ID" value="CAF4833434.1"/>
    <property type="molecule type" value="Genomic_DNA"/>
</dbReference>
<dbReference type="AlphaFoldDB" id="A0A821QXB3"/>
<dbReference type="Proteomes" id="UP000663873">
    <property type="component" value="Unassembled WGS sequence"/>
</dbReference>
<accession>A0A821QXB3</accession>
<evidence type="ECO:0000313" key="1">
    <source>
        <dbReference type="EMBL" id="CAF4833434.1"/>
    </source>
</evidence>
<keyword evidence="2" id="KW-1185">Reference proteome</keyword>
<sequence length="56" mass="6101">FLLNYSVEEQYYGPFSGSLSLRSVDSSDDGDYVCVASNVIGRSFSSIRSLIVTGKN</sequence>